<organism evidence="1">
    <name type="scientific">marine sediment metagenome</name>
    <dbReference type="NCBI Taxonomy" id="412755"/>
    <lineage>
        <taxon>unclassified sequences</taxon>
        <taxon>metagenomes</taxon>
        <taxon>ecological metagenomes</taxon>
    </lineage>
</organism>
<evidence type="ECO:0000313" key="1">
    <source>
        <dbReference type="EMBL" id="KKK81655.1"/>
    </source>
</evidence>
<name>A0A0F8Z6K5_9ZZZZ</name>
<proteinExistence type="predicted"/>
<dbReference type="EMBL" id="LAZR01053029">
    <property type="protein sequence ID" value="KKK81655.1"/>
    <property type="molecule type" value="Genomic_DNA"/>
</dbReference>
<sequence length="69" mass="7596">MSNPLADIYVTMKSTGAEGFMMAIGKHITTHFVCLLQGHAILLDEDGMWCSACERAEFKIGCEEQESVV</sequence>
<reference evidence="1" key="1">
    <citation type="journal article" date="2015" name="Nature">
        <title>Complex archaea that bridge the gap between prokaryotes and eukaryotes.</title>
        <authorList>
            <person name="Spang A."/>
            <person name="Saw J.H."/>
            <person name="Jorgensen S.L."/>
            <person name="Zaremba-Niedzwiedzka K."/>
            <person name="Martijn J."/>
            <person name="Lind A.E."/>
            <person name="van Eijk R."/>
            <person name="Schleper C."/>
            <person name="Guy L."/>
            <person name="Ettema T.J."/>
        </authorList>
    </citation>
    <scope>NUCLEOTIDE SEQUENCE</scope>
</reference>
<accession>A0A0F8Z6K5</accession>
<comment type="caution">
    <text evidence="1">The sequence shown here is derived from an EMBL/GenBank/DDBJ whole genome shotgun (WGS) entry which is preliminary data.</text>
</comment>
<dbReference type="AlphaFoldDB" id="A0A0F8Z6K5"/>
<gene>
    <name evidence="1" type="ORF">LCGC14_2811310</name>
</gene>
<protein>
    <submittedName>
        <fullName evidence="1">Uncharacterized protein</fullName>
    </submittedName>
</protein>